<evidence type="ECO:0000256" key="4">
    <source>
        <dbReference type="ARBA" id="ARBA00023015"/>
    </source>
</evidence>
<evidence type="ECO:0000256" key="8">
    <source>
        <dbReference type="ARBA" id="ARBA00031692"/>
    </source>
</evidence>
<evidence type="ECO:0000259" key="10">
    <source>
        <dbReference type="PROSITE" id="PS50048"/>
    </source>
</evidence>
<dbReference type="GO" id="GO:0006351">
    <property type="term" value="P:DNA-templated transcription"/>
    <property type="evidence" value="ECO:0007669"/>
    <property type="project" value="InterPro"/>
</dbReference>
<gene>
    <name evidence="11" type="ORF">AJ79_10016</name>
</gene>
<dbReference type="InterPro" id="IPR007219">
    <property type="entry name" value="XnlR_reg_dom"/>
</dbReference>
<dbReference type="Gene3D" id="4.10.240.10">
    <property type="entry name" value="Zn(2)-C6 fungal-type DNA-binding domain"/>
    <property type="match status" value="1"/>
</dbReference>
<evidence type="ECO:0000256" key="9">
    <source>
        <dbReference type="ARBA" id="ARBA00045154"/>
    </source>
</evidence>
<dbReference type="InterPro" id="IPR001138">
    <property type="entry name" value="Zn2Cys6_DnaBD"/>
</dbReference>
<protein>
    <recommendedName>
        <fullName evidence="2">C6 finger domain transcription factor nscR</fullName>
    </recommendedName>
    <alternativeName>
        <fullName evidence="8">Neosartiricin B biosynthesis protein R</fullName>
    </alternativeName>
</protein>
<dbReference type="AlphaFoldDB" id="A0A2B7WFL7"/>
<dbReference type="EMBL" id="PDNB01000338">
    <property type="protein sequence ID" value="PGG95505.1"/>
    <property type="molecule type" value="Genomic_DNA"/>
</dbReference>
<reference evidence="11 12" key="1">
    <citation type="submission" date="2017-10" db="EMBL/GenBank/DDBJ databases">
        <title>Comparative genomics in systemic dimorphic fungi from Ajellomycetaceae.</title>
        <authorList>
            <person name="Munoz J.F."/>
            <person name="Mcewen J.G."/>
            <person name="Clay O.K."/>
            <person name="Cuomo C.A."/>
        </authorList>
    </citation>
    <scope>NUCLEOTIDE SEQUENCE [LARGE SCALE GENOMIC DNA]</scope>
    <source>
        <strain evidence="11 12">UAMH5409</strain>
    </source>
</reference>
<dbReference type="CDD" id="cd12148">
    <property type="entry name" value="fungal_TF_MHR"/>
    <property type="match status" value="1"/>
</dbReference>
<keyword evidence="6" id="KW-0804">Transcription</keyword>
<dbReference type="OrthoDB" id="4206507at2759"/>
<proteinExistence type="predicted"/>
<dbReference type="PROSITE" id="PS00463">
    <property type="entry name" value="ZN2_CY6_FUNGAL_1"/>
    <property type="match status" value="1"/>
</dbReference>
<dbReference type="Pfam" id="PF00172">
    <property type="entry name" value="Zn_clus"/>
    <property type="match status" value="1"/>
</dbReference>
<keyword evidence="12" id="KW-1185">Reference proteome</keyword>
<evidence type="ECO:0000256" key="5">
    <source>
        <dbReference type="ARBA" id="ARBA00023125"/>
    </source>
</evidence>
<feature type="domain" description="Zn(2)-C6 fungal-type" evidence="10">
    <location>
        <begin position="10"/>
        <end position="39"/>
    </location>
</feature>
<dbReference type="PANTHER" id="PTHR31001:SF85">
    <property type="entry name" value="ZN(II)2CYS6 TRANSCRIPTION FACTOR (EUROFUNG)"/>
    <property type="match status" value="1"/>
</dbReference>
<dbReference type="GO" id="GO:0005634">
    <property type="term" value="C:nucleus"/>
    <property type="evidence" value="ECO:0007669"/>
    <property type="project" value="UniProtKB-SubCell"/>
</dbReference>
<evidence type="ECO:0000256" key="1">
    <source>
        <dbReference type="ARBA" id="ARBA00004123"/>
    </source>
</evidence>
<evidence type="ECO:0000313" key="11">
    <source>
        <dbReference type="EMBL" id="PGG95505.1"/>
    </source>
</evidence>
<keyword evidence="4" id="KW-0805">Transcription regulation</keyword>
<accession>A0A2B7WFL7</accession>
<sequence>MNPLPLKPKACIPCRTRKVKCDRKLPCANCTSWSSECLYPSPIRKCNRPRKKLATDFKKGPVSSSTSEDRLQRLENALLELRELVNSGTLMQPGSNECNQPCTTYPPDAKTLAATEAKAREALILAPSILRTMTGQMPSISAAASMSFTNTSQYDSWVRQTPNNFPFYSFQSPLSSSAVELAFLHPLSRQIDVCWQTYLQNVDQILKVLHAPSSERILQKTKSATETLTNGQCALVFAIYLSSILSMADEDFTGCFNTTKVVALTTYRAAAETALARADFLRAEDTDTLQAFVLFISISQFMYEKKFTWALTGLARRLLPSTDKNLSPFSKEMHKRLWWQLWYLDRRAAEDRGENFSSYEIQIGPELPMNIKDSDIDPDMAEAPHCQRNGWTELSFCLIRLEIARTSQKLDSTLSGSEKENTIKECWSNIRSRYLKFCDDREPLPWLAKHVAHVLNTEMWFKFYGQECLLANASLRAQTIRDKLFPLAIDIIDTPRRIERQPHAKRWKWLLKGYLQFLPLGFLLTQLRYRSSCEVEDHAWKVAEGAFARMTDEDKDSKNGKILRQLMETAKAKREQRLLSPALETPVQTGYQSHQSYGTTAAYENPYNVPNSLIDDVSVSSSDSTRPGFPMESSSAVKYMDCSGSTDYSTAFASSFHDVQLWNRDANQLDPPRYHNSQETLFHNLDLI</sequence>
<comment type="subcellular location">
    <subcellularLocation>
        <location evidence="1">Nucleus</location>
    </subcellularLocation>
</comment>
<evidence type="ECO:0000256" key="3">
    <source>
        <dbReference type="ARBA" id="ARBA00022723"/>
    </source>
</evidence>
<dbReference type="InterPro" id="IPR036864">
    <property type="entry name" value="Zn2-C6_fun-type_DNA-bd_sf"/>
</dbReference>
<dbReference type="Proteomes" id="UP000223968">
    <property type="component" value="Unassembled WGS sequence"/>
</dbReference>
<dbReference type="InterPro" id="IPR050613">
    <property type="entry name" value="Sec_Metabolite_Reg"/>
</dbReference>
<dbReference type="GO" id="GO:0003677">
    <property type="term" value="F:DNA binding"/>
    <property type="evidence" value="ECO:0007669"/>
    <property type="project" value="UniProtKB-KW"/>
</dbReference>
<keyword evidence="7" id="KW-0539">Nucleus</keyword>
<comment type="caution">
    <text evidence="11">The sequence shown here is derived from an EMBL/GenBank/DDBJ whole genome shotgun (WGS) entry which is preliminary data.</text>
</comment>
<keyword evidence="3" id="KW-0479">Metal-binding</keyword>
<evidence type="ECO:0000256" key="6">
    <source>
        <dbReference type="ARBA" id="ARBA00023163"/>
    </source>
</evidence>
<dbReference type="CDD" id="cd00067">
    <property type="entry name" value="GAL4"/>
    <property type="match status" value="1"/>
</dbReference>
<evidence type="ECO:0000256" key="7">
    <source>
        <dbReference type="ARBA" id="ARBA00023242"/>
    </source>
</evidence>
<evidence type="ECO:0000256" key="2">
    <source>
        <dbReference type="ARBA" id="ARBA00018346"/>
    </source>
</evidence>
<dbReference type="SMART" id="SM00066">
    <property type="entry name" value="GAL4"/>
    <property type="match status" value="1"/>
</dbReference>
<name>A0A2B7WFL7_9EURO</name>
<comment type="function">
    <text evidence="9">Transcription factor that specifically regulates the neosartoricin B biosynthesis gene cluster.</text>
</comment>
<dbReference type="PANTHER" id="PTHR31001">
    <property type="entry name" value="UNCHARACTERIZED TRANSCRIPTIONAL REGULATORY PROTEIN"/>
    <property type="match status" value="1"/>
</dbReference>
<dbReference type="PROSITE" id="PS50048">
    <property type="entry name" value="ZN2_CY6_FUNGAL_2"/>
    <property type="match status" value="1"/>
</dbReference>
<dbReference type="SUPFAM" id="SSF57701">
    <property type="entry name" value="Zn2/Cys6 DNA-binding domain"/>
    <property type="match status" value="1"/>
</dbReference>
<evidence type="ECO:0000313" key="12">
    <source>
        <dbReference type="Proteomes" id="UP000223968"/>
    </source>
</evidence>
<keyword evidence="5" id="KW-0238">DNA-binding</keyword>
<dbReference type="GO" id="GO:0008270">
    <property type="term" value="F:zinc ion binding"/>
    <property type="evidence" value="ECO:0007669"/>
    <property type="project" value="InterPro"/>
</dbReference>
<dbReference type="GO" id="GO:0000981">
    <property type="term" value="F:DNA-binding transcription factor activity, RNA polymerase II-specific"/>
    <property type="evidence" value="ECO:0007669"/>
    <property type="project" value="InterPro"/>
</dbReference>
<dbReference type="Pfam" id="PF04082">
    <property type="entry name" value="Fungal_trans"/>
    <property type="match status" value="1"/>
</dbReference>
<organism evidence="11 12">
    <name type="scientific">Helicocarpus griseus UAMH5409</name>
    <dbReference type="NCBI Taxonomy" id="1447875"/>
    <lineage>
        <taxon>Eukaryota</taxon>
        <taxon>Fungi</taxon>
        <taxon>Dikarya</taxon>
        <taxon>Ascomycota</taxon>
        <taxon>Pezizomycotina</taxon>
        <taxon>Eurotiomycetes</taxon>
        <taxon>Eurotiomycetidae</taxon>
        <taxon>Onygenales</taxon>
        <taxon>Ajellomycetaceae</taxon>
        <taxon>Helicocarpus</taxon>
    </lineage>
</organism>